<evidence type="ECO:0000256" key="1">
    <source>
        <dbReference type="SAM" id="SignalP"/>
    </source>
</evidence>
<reference evidence="2 3" key="1">
    <citation type="submission" date="2019-12" db="EMBL/GenBank/DDBJ databases">
        <title>Genomic-based taxomic classification of the family Erythrobacteraceae.</title>
        <authorList>
            <person name="Xu L."/>
        </authorList>
    </citation>
    <scope>NUCLEOTIDE SEQUENCE [LARGE SCALE GENOMIC DNA]</scope>
    <source>
        <strain evidence="2 3">SW-109</strain>
    </source>
</reference>
<sequence length="123" mass="13037">MSLTIAVAALSLLQAPASADQSVDVAFDELSAARNSEAIVRIESNAALDRDDPARLINLAVAYAREGRTDEARELLDLAVHSGARYQLETASGDWVDSRRLALKAIAMLDSGQLGSAARVASR</sequence>
<comment type="caution">
    <text evidence="2">The sequence shown here is derived from an EMBL/GenBank/DDBJ whole genome shotgun (WGS) entry which is preliminary data.</text>
</comment>
<protein>
    <recommendedName>
        <fullName evidence="4">Tetratricopeptide repeat-containing protein</fullName>
    </recommendedName>
</protein>
<feature type="chain" id="PRO_5026240470" description="Tetratricopeptide repeat-containing protein" evidence="1">
    <location>
        <begin position="20"/>
        <end position="123"/>
    </location>
</feature>
<evidence type="ECO:0008006" key="4">
    <source>
        <dbReference type="Google" id="ProtNLM"/>
    </source>
</evidence>
<organism evidence="2 3">
    <name type="scientific">Pontixanthobacter luteolus</name>
    <dbReference type="NCBI Taxonomy" id="295089"/>
    <lineage>
        <taxon>Bacteria</taxon>
        <taxon>Pseudomonadati</taxon>
        <taxon>Pseudomonadota</taxon>
        <taxon>Alphaproteobacteria</taxon>
        <taxon>Sphingomonadales</taxon>
        <taxon>Erythrobacteraceae</taxon>
        <taxon>Pontixanthobacter</taxon>
    </lineage>
</organism>
<dbReference type="Gene3D" id="1.25.40.10">
    <property type="entry name" value="Tetratricopeptide repeat domain"/>
    <property type="match status" value="1"/>
</dbReference>
<evidence type="ECO:0000313" key="2">
    <source>
        <dbReference type="EMBL" id="MXP45945.1"/>
    </source>
</evidence>
<dbReference type="OrthoDB" id="92543at2"/>
<keyword evidence="1" id="KW-0732">Signal</keyword>
<dbReference type="InterPro" id="IPR011990">
    <property type="entry name" value="TPR-like_helical_dom_sf"/>
</dbReference>
<feature type="signal peptide" evidence="1">
    <location>
        <begin position="1"/>
        <end position="19"/>
    </location>
</feature>
<proteinExistence type="predicted"/>
<accession>A0A6I4UWK4</accession>
<evidence type="ECO:0000313" key="3">
    <source>
        <dbReference type="Proteomes" id="UP000471435"/>
    </source>
</evidence>
<dbReference type="AlphaFoldDB" id="A0A6I4UWK4"/>
<name>A0A6I4UWK4_9SPHN</name>
<gene>
    <name evidence="2" type="ORF">GRI43_00875</name>
</gene>
<dbReference type="EMBL" id="WTYP01000001">
    <property type="protein sequence ID" value="MXP45945.1"/>
    <property type="molecule type" value="Genomic_DNA"/>
</dbReference>
<dbReference type="Proteomes" id="UP000471435">
    <property type="component" value="Unassembled WGS sequence"/>
</dbReference>
<dbReference type="RefSeq" id="WP_160729238.1">
    <property type="nucleotide sequence ID" value="NZ_WTYP01000001.1"/>
</dbReference>
<dbReference type="SUPFAM" id="SSF48452">
    <property type="entry name" value="TPR-like"/>
    <property type="match status" value="1"/>
</dbReference>
<keyword evidence="3" id="KW-1185">Reference proteome</keyword>